<dbReference type="InterPro" id="IPR020568">
    <property type="entry name" value="Ribosomal_Su5_D2-typ_SF"/>
</dbReference>
<dbReference type="InterPro" id="IPR015796">
    <property type="entry name" value="Impact_YigZ-like"/>
</dbReference>
<dbReference type="Pfam" id="PF01205">
    <property type="entry name" value="Impact_N"/>
    <property type="match status" value="1"/>
</dbReference>
<dbReference type="PATRIC" id="fig|888050.3.peg.1557"/>
<evidence type="ECO:0000313" key="4">
    <source>
        <dbReference type="EMBL" id="ENO17711.1"/>
    </source>
</evidence>
<dbReference type="NCBIfam" id="TIGR00257">
    <property type="entry name" value="IMPACT_YIGZ"/>
    <property type="match status" value="1"/>
</dbReference>
<accession>N6X1W1</accession>
<organism evidence="4 5">
    <name type="scientific">Schaalia cardiffensis F0333</name>
    <dbReference type="NCBI Taxonomy" id="888050"/>
    <lineage>
        <taxon>Bacteria</taxon>
        <taxon>Bacillati</taxon>
        <taxon>Actinomycetota</taxon>
        <taxon>Actinomycetes</taxon>
        <taxon>Actinomycetales</taxon>
        <taxon>Actinomycetaceae</taxon>
        <taxon>Schaalia</taxon>
    </lineage>
</organism>
<protein>
    <submittedName>
        <fullName evidence="4">IMPACT family member yigz</fullName>
    </submittedName>
</protein>
<dbReference type="PROSITE" id="PS00910">
    <property type="entry name" value="UPF0029"/>
    <property type="match status" value="1"/>
</dbReference>
<dbReference type="InterPro" id="IPR023582">
    <property type="entry name" value="Impact"/>
</dbReference>
<dbReference type="GO" id="GO:0006446">
    <property type="term" value="P:regulation of translational initiation"/>
    <property type="evidence" value="ECO:0007669"/>
    <property type="project" value="TreeGrafter"/>
</dbReference>
<evidence type="ECO:0000259" key="2">
    <source>
        <dbReference type="Pfam" id="PF01205"/>
    </source>
</evidence>
<sequence>MRSMKMAIIETIREGSVIHHEIEIKKSRFLTTLARTDSPEQARALIDAVKAEHPQARHNCSAYVIQVEGRDPHQHSSDDGEPSGTAGTPMLEALKLAGVWNVTAVVTRYFGGILLGGGGLIRAYSTAVSEALAKAPRAHLKDIEVLEAHLLPGDAGRIEAELRHGRAEILGVDWGNEVSIRIGVNPGEREPFDALLASLSSGVSQFHMVATRRIEVDGSHLKL</sequence>
<dbReference type="EMBL" id="AQHZ01000024">
    <property type="protein sequence ID" value="ENO17711.1"/>
    <property type="molecule type" value="Genomic_DNA"/>
</dbReference>
<dbReference type="STRING" id="888050.HMPREF9004_1621"/>
<comment type="caution">
    <text evidence="4">The sequence shown here is derived from an EMBL/GenBank/DDBJ whole genome shotgun (WGS) entry which is preliminary data.</text>
</comment>
<feature type="domain" description="UPF0029" evidence="3">
    <location>
        <begin position="154"/>
        <end position="202"/>
    </location>
</feature>
<evidence type="ECO:0000313" key="5">
    <source>
        <dbReference type="Proteomes" id="UP000013015"/>
    </source>
</evidence>
<name>N6X1W1_9ACTO</name>
<dbReference type="PANTHER" id="PTHR16301">
    <property type="entry name" value="IMPACT-RELATED"/>
    <property type="match status" value="1"/>
</dbReference>
<dbReference type="SUPFAM" id="SSF54211">
    <property type="entry name" value="Ribosomal protein S5 domain 2-like"/>
    <property type="match status" value="1"/>
</dbReference>
<proteinExistence type="inferred from homology"/>
<dbReference type="InterPro" id="IPR020569">
    <property type="entry name" value="UPF0029_Impact_CS"/>
</dbReference>
<dbReference type="InterPro" id="IPR036956">
    <property type="entry name" value="Impact_N_sf"/>
</dbReference>
<dbReference type="PANTHER" id="PTHR16301:SF20">
    <property type="entry name" value="IMPACT FAMILY MEMBER YIGZ"/>
    <property type="match status" value="1"/>
</dbReference>
<evidence type="ECO:0000256" key="1">
    <source>
        <dbReference type="ARBA" id="ARBA00007665"/>
    </source>
</evidence>
<feature type="domain" description="Impact N-terminal" evidence="2">
    <location>
        <begin position="25"/>
        <end position="132"/>
    </location>
</feature>
<evidence type="ECO:0000259" key="3">
    <source>
        <dbReference type="Pfam" id="PF09186"/>
    </source>
</evidence>
<dbReference type="InterPro" id="IPR001498">
    <property type="entry name" value="Impact_N"/>
</dbReference>
<comment type="similarity">
    <text evidence="1">Belongs to the IMPACT family.</text>
</comment>
<dbReference type="Proteomes" id="UP000013015">
    <property type="component" value="Unassembled WGS sequence"/>
</dbReference>
<dbReference type="AlphaFoldDB" id="N6X1W1"/>
<dbReference type="InterPro" id="IPR015269">
    <property type="entry name" value="UPF0029_Impact_C"/>
</dbReference>
<keyword evidence="5" id="KW-1185">Reference proteome</keyword>
<dbReference type="Gene3D" id="3.30.230.30">
    <property type="entry name" value="Impact, N-terminal domain"/>
    <property type="match status" value="1"/>
</dbReference>
<reference evidence="4 5" key="1">
    <citation type="submission" date="2013-03" db="EMBL/GenBank/DDBJ databases">
        <title>Reference genome for the Human Microbiome Project.</title>
        <authorList>
            <person name="Aqrawi P."/>
            <person name="Ayvaz T."/>
            <person name="Bess C."/>
            <person name="Blankenburg K."/>
            <person name="Coyle M."/>
            <person name="Deng J."/>
            <person name="Forbes L."/>
            <person name="Fowler G."/>
            <person name="Francisco L."/>
            <person name="Fu Q."/>
            <person name="Gibbs R."/>
            <person name="Gross S."/>
            <person name="Gubbala S."/>
            <person name="Hale W."/>
            <person name="Hemphill L."/>
            <person name="Highlander S."/>
            <person name="Hirani K."/>
            <person name="Jackson L."/>
            <person name="Jakkamsetti A."/>
            <person name="Javaid M."/>
            <person name="Jayaseelan J.C."/>
            <person name="Jiang H."/>
            <person name="Joshi V."/>
            <person name="Korchina V."/>
            <person name="Kovar C."/>
            <person name="Lara F."/>
            <person name="Lee S."/>
            <person name="Liu Y."/>
            <person name="Mata R."/>
            <person name="Mathew T."/>
            <person name="Munidasa M."/>
            <person name="Muzny D."/>
            <person name="Nazareth L."/>
            <person name="Ngo R."/>
            <person name="Nguyen L."/>
            <person name="Nguyen N."/>
            <person name="Okwuonu G."/>
            <person name="Ongeri F."/>
            <person name="Palculict T."/>
            <person name="Patil S."/>
            <person name="Petrosino J."/>
            <person name="Pham C."/>
            <person name="Pham P."/>
            <person name="Pu L.-L."/>
            <person name="Qin X."/>
            <person name="Qu J."/>
            <person name="Reid J."/>
            <person name="Ross M."/>
            <person name="Ruth R."/>
            <person name="Saada N."/>
            <person name="San Lucas F."/>
            <person name="Santibanez J."/>
            <person name="Shang Y."/>
            <person name="Simmons D."/>
            <person name="Song X.-Z."/>
            <person name="Tang L.-Y."/>
            <person name="Thornton R."/>
            <person name="Warren J."/>
            <person name="Weissenberger G."/>
            <person name="Wilczek-Boney K."/>
            <person name="Worley K."/>
            <person name="Youmans B."/>
            <person name="Zhang J."/>
            <person name="Zhang L."/>
            <person name="Zhao Z."/>
            <person name="Zhou C."/>
            <person name="Zhu D."/>
            <person name="Zhu Y."/>
        </authorList>
    </citation>
    <scope>NUCLEOTIDE SEQUENCE [LARGE SCALE GENOMIC DNA]</scope>
    <source>
        <strain evidence="4 5">F0333</strain>
    </source>
</reference>
<gene>
    <name evidence="4" type="primary">yvyE</name>
    <name evidence="4" type="ORF">HMPREF9004_1621</name>
</gene>
<dbReference type="GO" id="GO:0005737">
    <property type="term" value="C:cytoplasm"/>
    <property type="evidence" value="ECO:0007669"/>
    <property type="project" value="TreeGrafter"/>
</dbReference>
<dbReference type="eggNOG" id="COG1739">
    <property type="taxonomic scope" value="Bacteria"/>
</dbReference>
<dbReference type="Pfam" id="PF09186">
    <property type="entry name" value="DUF1949"/>
    <property type="match status" value="1"/>
</dbReference>
<dbReference type="HOGENOM" id="CLU_083552_2_0_11"/>